<organism evidence="6 7">
    <name type="scientific">Polyporus arcularius HHB13444</name>
    <dbReference type="NCBI Taxonomy" id="1314778"/>
    <lineage>
        <taxon>Eukaryota</taxon>
        <taxon>Fungi</taxon>
        <taxon>Dikarya</taxon>
        <taxon>Basidiomycota</taxon>
        <taxon>Agaricomycotina</taxon>
        <taxon>Agaricomycetes</taxon>
        <taxon>Polyporales</taxon>
        <taxon>Polyporaceae</taxon>
        <taxon>Polyporus</taxon>
    </lineage>
</organism>
<evidence type="ECO:0000313" key="6">
    <source>
        <dbReference type="EMBL" id="TFK87843.1"/>
    </source>
</evidence>
<dbReference type="InterPro" id="IPR015943">
    <property type="entry name" value="WD40/YVTN_repeat-like_dom_sf"/>
</dbReference>
<dbReference type="Gene3D" id="2.130.10.10">
    <property type="entry name" value="YVTN repeat-like/Quinoprotein amine dehydrogenase"/>
    <property type="match status" value="1"/>
</dbReference>
<feature type="repeat" description="WD" evidence="4">
    <location>
        <begin position="120"/>
        <end position="161"/>
    </location>
</feature>
<dbReference type="SMART" id="SM00320">
    <property type="entry name" value="WD40"/>
    <property type="match status" value="7"/>
</dbReference>
<dbReference type="Proteomes" id="UP000308197">
    <property type="component" value="Unassembled WGS sequence"/>
</dbReference>
<dbReference type="GO" id="GO:0000724">
    <property type="term" value="P:double-strand break repair via homologous recombination"/>
    <property type="evidence" value="ECO:0007669"/>
    <property type="project" value="TreeGrafter"/>
</dbReference>
<proteinExistence type="inferred from homology"/>
<feature type="region of interest" description="Disordered" evidence="5">
    <location>
        <begin position="1"/>
        <end position="39"/>
    </location>
</feature>
<name>A0A5C3PPC0_9APHY</name>
<keyword evidence="7" id="KW-1185">Reference proteome</keyword>
<dbReference type="InterPro" id="IPR021772">
    <property type="entry name" value="WDR48/Bun107"/>
</dbReference>
<feature type="compositionally biased region" description="Basic and acidic residues" evidence="5">
    <location>
        <begin position="1117"/>
        <end position="1134"/>
    </location>
</feature>
<reference evidence="6 7" key="1">
    <citation type="journal article" date="2019" name="Nat. Ecol. Evol.">
        <title>Megaphylogeny resolves global patterns of mushroom evolution.</title>
        <authorList>
            <person name="Varga T."/>
            <person name="Krizsan K."/>
            <person name="Foldi C."/>
            <person name="Dima B."/>
            <person name="Sanchez-Garcia M."/>
            <person name="Sanchez-Ramirez S."/>
            <person name="Szollosi G.J."/>
            <person name="Szarkandi J.G."/>
            <person name="Papp V."/>
            <person name="Albert L."/>
            <person name="Andreopoulos W."/>
            <person name="Angelini C."/>
            <person name="Antonin V."/>
            <person name="Barry K.W."/>
            <person name="Bougher N.L."/>
            <person name="Buchanan P."/>
            <person name="Buyck B."/>
            <person name="Bense V."/>
            <person name="Catcheside P."/>
            <person name="Chovatia M."/>
            <person name="Cooper J."/>
            <person name="Damon W."/>
            <person name="Desjardin D."/>
            <person name="Finy P."/>
            <person name="Geml J."/>
            <person name="Haridas S."/>
            <person name="Hughes K."/>
            <person name="Justo A."/>
            <person name="Karasinski D."/>
            <person name="Kautmanova I."/>
            <person name="Kiss B."/>
            <person name="Kocsube S."/>
            <person name="Kotiranta H."/>
            <person name="LaButti K.M."/>
            <person name="Lechner B.E."/>
            <person name="Liimatainen K."/>
            <person name="Lipzen A."/>
            <person name="Lukacs Z."/>
            <person name="Mihaltcheva S."/>
            <person name="Morgado L.N."/>
            <person name="Niskanen T."/>
            <person name="Noordeloos M.E."/>
            <person name="Ohm R.A."/>
            <person name="Ortiz-Santana B."/>
            <person name="Ovrebo C."/>
            <person name="Racz N."/>
            <person name="Riley R."/>
            <person name="Savchenko A."/>
            <person name="Shiryaev A."/>
            <person name="Soop K."/>
            <person name="Spirin V."/>
            <person name="Szebenyi C."/>
            <person name="Tomsovsky M."/>
            <person name="Tulloss R.E."/>
            <person name="Uehling J."/>
            <person name="Grigoriev I.V."/>
            <person name="Vagvolgyi C."/>
            <person name="Papp T."/>
            <person name="Martin F.M."/>
            <person name="Miettinen O."/>
            <person name="Hibbett D.S."/>
            <person name="Nagy L.G."/>
        </authorList>
    </citation>
    <scope>NUCLEOTIDE SEQUENCE [LARGE SCALE GENOMIC DNA]</scope>
    <source>
        <strain evidence="6 7">HHB13444</strain>
    </source>
</reference>
<accession>A0A5C3PPC0</accession>
<feature type="region of interest" description="Disordered" evidence="5">
    <location>
        <begin position="1102"/>
        <end position="1134"/>
    </location>
</feature>
<dbReference type="PROSITE" id="PS50294">
    <property type="entry name" value="WD_REPEATS_REGION"/>
    <property type="match status" value="3"/>
</dbReference>
<feature type="compositionally biased region" description="Basic and acidic residues" evidence="5">
    <location>
        <begin position="520"/>
        <end position="530"/>
    </location>
</feature>
<dbReference type="PANTHER" id="PTHR19862:SF14">
    <property type="entry name" value="WD REPEAT-CONTAINING PROTEIN 48"/>
    <property type="match status" value="1"/>
</dbReference>
<dbReference type="Pfam" id="PF00400">
    <property type="entry name" value="WD40"/>
    <property type="match status" value="5"/>
</dbReference>
<dbReference type="EMBL" id="ML211136">
    <property type="protein sequence ID" value="TFK87843.1"/>
    <property type="molecule type" value="Genomic_DNA"/>
</dbReference>
<evidence type="ECO:0000256" key="5">
    <source>
        <dbReference type="SAM" id="MobiDB-lite"/>
    </source>
</evidence>
<feature type="region of interest" description="Disordered" evidence="5">
    <location>
        <begin position="827"/>
        <end position="920"/>
    </location>
</feature>
<evidence type="ECO:0000256" key="3">
    <source>
        <dbReference type="ARBA" id="ARBA00022737"/>
    </source>
</evidence>
<feature type="repeat" description="WD" evidence="4">
    <location>
        <begin position="72"/>
        <end position="103"/>
    </location>
</feature>
<dbReference type="Pfam" id="PF11816">
    <property type="entry name" value="DUF3337"/>
    <property type="match status" value="1"/>
</dbReference>
<feature type="region of interest" description="Disordered" evidence="5">
    <location>
        <begin position="730"/>
        <end position="784"/>
    </location>
</feature>
<evidence type="ECO:0000256" key="4">
    <source>
        <dbReference type="PROSITE-ProRule" id="PRU00221"/>
    </source>
</evidence>
<feature type="compositionally biased region" description="Low complexity" evidence="5">
    <location>
        <begin position="940"/>
        <end position="958"/>
    </location>
</feature>
<keyword evidence="2 4" id="KW-0853">WD repeat</keyword>
<dbReference type="SUPFAM" id="SSF50978">
    <property type="entry name" value="WD40 repeat-like"/>
    <property type="match status" value="1"/>
</dbReference>
<evidence type="ECO:0000256" key="2">
    <source>
        <dbReference type="ARBA" id="ARBA00022574"/>
    </source>
</evidence>
<feature type="compositionally biased region" description="Basic and acidic residues" evidence="5">
    <location>
        <begin position="730"/>
        <end position="742"/>
    </location>
</feature>
<dbReference type="CDD" id="cd17041">
    <property type="entry name" value="Ubl_WDR48"/>
    <property type="match status" value="1"/>
</dbReference>
<evidence type="ECO:0000313" key="7">
    <source>
        <dbReference type="Proteomes" id="UP000308197"/>
    </source>
</evidence>
<feature type="region of interest" description="Disordered" evidence="5">
    <location>
        <begin position="934"/>
        <end position="969"/>
    </location>
</feature>
<dbReference type="PRINTS" id="PR00320">
    <property type="entry name" value="GPROTEINBRPT"/>
</dbReference>
<dbReference type="InterPro" id="IPR001680">
    <property type="entry name" value="WD40_rpt"/>
</dbReference>
<protein>
    <submittedName>
        <fullName evidence="6">Uncharacterized protein</fullName>
    </submittedName>
</protein>
<dbReference type="STRING" id="1314778.A0A5C3PPC0"/>
<dbReference type="InParanoid" id="A0A5C3PPC0"/>
<dbReference type="InterPro" id="IPR036322">
    <property type="entry name" value="WD40_repeat_dom_sf"/>
</dbReference>
<evidence type="ECO:0000256" key="1">
    <source>
        <dbReference type="ARBA" id="ARBA00006917"/>
    </source>
</evidence>
<feature type="compositionally biased region" description="Low complexity" evidence="5">
    <location>
        <begin position="758"/>
        <end position="781"/>
    </location>
</feature>
<feature type="repeat" description="WD" evidence="4">
    <location>
        <begin position="171"/>
        <end position="212"/>
    </location>
</feature>
<sequence length="1189" mass="128981">MTNWADDVIEEEAEEGDEYRSDGDVLGDVTGKSRRRIPQDSAIPYEEEWETDIDAYQALKAHPPTTSFRQAVQMHPDWINDMLLCNYNQTLVSASSDGTIKAWAPHAHEQSTPLNEPTVVGTHTDYVRCLAYCREQQWFASGSFDRTIKLWDLASASSKAEPLLTLHPPEAAGPKASIYALATDPYGSVIASGSPERVIRMWDPRSGKRIAKLVGHTDNIRAILISEDAKYLLTGSADASIKLWSLSSQRCLHTFTHHTESVWSLLSSHPALEVFYSGDRSGLVCKVDVEGCTDVSEGECVVLCQDAGTDRPGTSGSEGINKIVAMDDNLLWTASGSSSVRRWRVPPRRALRAAALSTEGAIDSPVSSPPPFESARDYYMQRKRDSLDLSGARANSPIRSTSMSRERSNSPLASRTHRASLTPSATSATVSAGADFEIDADREGEETWYGIPFESLVRLTSPNDAGFGMLAPSLRGHDPEIATLYSAASVLSVPRMIRSPVQNIFGQSGSPGSHSPMRSDTIHSRSRPTEENQTIQAIPRSRAAYDVREVAADAIPLRLEPDEVIHGDHGLVRCVMLNDRMHALTVDTAGEVAVWDVVRGACLGRFPTEDVTAASFCGGSDQSVSGAGGSADGRSVAEKHRSPREALETVRERIEGEAVVTSWCSLDTKTGVLTVHLTEKCFEAEIYADEAGYGAERQFSEEARLNIGKWVLRNLFYGFIREEQRQASRRAREVHSGHDLSSQHRLQRGSAPTHIDINSPNYNPNPRSRSSSDVSTRSAISQGPRSATIILSPSMLPAVSPPISALPRSSPLMTPMIPLYGGIRDSTSALSPIPQSPNTAEATPLPRGSRDVQKAETLSGPPSSFPPSGSSDYFSLRTRRPSVSTAPTPDDFSGWGSKATTPSTSAPEAGLQTPSTPSMGSLMGRLKAFGKGTRRAASETPGPTTPGGTITAAPVGATLDEPASPPVAKTPAQVLLSGPLSPPSSSEAPSLPIPPNTSILISEEAPSGWHTLYRGYVSSTANDVRQLEESMPMWLLECLLLNKVPTIPVTKLSFVLLPYKEPDGETLPELLNTQQSKLTASRFLRVRKLTLHVQDKLEKIAGGHHSPASAVTTPRSSLDRRSLSSARAHDSRPRADEQYEILCNDTVLPLDMTLAAVRQYIWRRQSAELVMHYRRKTHAAHAYPTHSAP</sequence>
<dbReference type="PANTHER" id="PTHR19862">
    <property type="entry name" value="WD REPEAT-CONTAINING PROTEIN 48"/>
    <property type="match status" value="1"/>
</dbReference>
<dbReference type="AlphaFoldDB" id="A0A5C3PPC0"/>
<feature type="compositionally biased region" description="Low complexity" evidence="5">
    <location>
        <begin position="859"/>
        <end position="871"/>
    </location>
</feature>
<feature type="compositionally biased region" description="Polar residues" evidence="5">
    <location>
        <begin position="506"/>
        <end position="518"/>
    </location>
</feature>
<dbReference type="GO" id="GO:0043130">
    <property type="term" value="F:ubiquitin binding"/>
    <property type="evidence" value="ECO:0007669"/>
    <property type="project" value="TreeGrafter"/>
</dbReference>
<dbReference type="FunCoup" id="A0A5C3PPC0">
    <property type="interactions" value="604"/>
</dbReference>
<dbReference type="PROSITE" id="PS50082">
    <property type="entry name" value="WD_REPEATS_2"/>
    <property type="match status" value="4"/>
</dbReference>
<feature type="region of interest" description="Disordered" evidence="5">
    <location>
        <begin position="506"/>
        <end position="534"/>
    </location>
</feature>
<feature type="region of interest" description="Disordered" evidence="5">
    <location>
        <begin position="623"/>
        <end position="644"/>
    </location>
</feature>
<feature type="compositionally biased region" description="Acidic residues" evidence="5">
    <location>
        <begin position="7"/>
        <end position="17"/>
    </location>
</feature>
<gene>
    <name evidence="6" type="ORF">K466DRAFT_490124</name>
</gene>
<keyword evidence="3" id="KW-0677">Repeat</keyword>
<feature type="compositionally biased region" description="Polar residues" evidence="5">
    <location>
        <begin position="397"/>
        <end position="429"/>
    </location>
</feature>
<dbReference type="InterPro" id="IPR051246">
    <property type="entry name" value="WDR48"/>
</dbReference>
<dbReference type="InterPro" id="IPR020472">
    <property type="entry name" value="WD40_PAC1"/>
</dbReference>
<feature type="repeat" description="WD" evidence="4">
    <location>
        <begin position="213"/>
        <end position="254"/>
    </location>
</feature>
<feature type="compositionally biased region" description="Polar residues" evidence="5">
    <location>
        <begin position="898"/>
        <end position="919"/>
    </location>
</feature>
<dbReference type="CDD" id="cd00200">
    <property type="entry name" value="WD40"/>
    <property type="match status" value="1"/>
</dbReference>
<feature type="compositionally biased region" description="Basic and acidic residues" evidence="5">
    <location>
        <begin position="635"/>
        <end position="644"/>
    </location>
</feature>
<feature type="region of interest" description="Disordered" evidence="5">
    <location>
        <begin position="389"/>
        <end position="429"/>
    </location>
</feature>
<comment type="similarity">
    <text evidence="1">Belongs to the WD repeat WDR48 family.</text>
</comment>